<keyword evidence="2" id="KW-0238">DNA-binding</keyword>
<dbReference type="PANTHER" id="PTHR37301">
    <property type="entry name" value="DNA-BINDING PROTEIN-RELATED"/>
    <property type="match status" value="1"/>
</dbReference>
<organism evidence="2 3">
    <name type="scientific">Lentilactobacillus otakiensis DSM 19908 = JCM 15040</name>
    <dbReference type="NCBI Taxonomy" id="1423780"/>
    <lineage>
        <taxon>Bacteria</taxon>
        <taxon>Bacillati</taxon>
        <taxon>Bacillota</taxon>
        <taxon>Bacilli</taxon>
        <taxon>Lactobacillales</taxon>
        <taxon>Lactobacillaceae</taxon>
        <taxon>Lentilactobacillus</taxon>
    </lineage>
</organism>
<dbReference type="Proteomes" id="UP000016361">
    <property type="component" value="Unassembled WGS sequence"/>
</dbReference>
<dbReference type="EMBL" id="BASH01000004">
    <property type="protein sequence ID" value="GAD16983.1"/>
    <property type="molecule type" value="Genomic_DNA"/>
</dbReference>
<reference evidence="3" key="1">
    <citation type="journal article" date="2013" name="Genome Announc.">
        <title>Draft Genome Sequence of D-Branched-Chain Amino Acid Producer Lactobacillus otakiensis JCM 15040T, Isolated from a Traditional Japanese Pickle.</title>
        <authorList>
            <person name="Doi K."/>
            <person name="Mori K."/>
            <person name="Mutaguchi Y."/>
            <person name="Tashiro K."/>
            <person name="Fujino Y."/>
            <person name="Ohmori T."/>
            <person name="Kuhara S."/>
            <person name="Ohshima T."/>
        </authorList>
    </citation>
    <scope>NUCLEOTIDE SEQUENCE [LARGE SCALE GENOMIC DNA]</scope>
    <source>
        <strain evidence="3">JCM 15040</strain>
    </source>
</reference>
<dbReference type="AlphaFoldDB" id="S4NSM7"/>
<dbReference type="eggNOG" id="COG3655">
    <property type="taxonomic scope" value="Bacteria"/>
</dbReference>
<keyword evidence="3" id="KW-1185">Reference proteome</keyword>
<gene>
    <name evidence="2" type="ORF">LOT_1521</name>
</gene>
<evidence type="ECO:0000313" key="3">
    <source>
        <dbReference type="Proteomes" id="UP000016361"/>
    </source>
</evidence>
<evidence type="ECO:0000313" key="2">
    <source>
        <dbReference type="EMBL" id="GAD16983.1"/>
    </source>
</evidence>
<dbReference type="CDD" id="cd00093">
    <property type="entry name" value="HTH_XRE"/>
    <property type="match status" value="1"/>
</dbReference>
<comment type="caution">
    <text evidence="2">The sequence shown here is derived from an EMBL/GenBank/DDBJ whole genome shotgun (WGS) entry which is preliminary data.</text>
</comment>
<dbReference type="InterPro" id="IPR010982">
    <property type="entry name" value="Lambda_DNA-bd_dom_sf"/>
</dbReference>
<protein>
    <submittedName>
        <fullName evidence="2">DNA-binding helix-turn-helix protein</fullName>
    </submittedName>
</protein>
<feature type="domain" description="HTH cro/C1-type" evidence="1">
    <location>
        <begin position="1"/>
        <end position="47"/>
    </location>
</feature>
<name>S4NSM7_9LACO</name>
<dbReference type="PROSITE" id="PS50943">
    <property type="entry name" value="HTH_CROC1"/>
    <property type="match status" value="1"/>
</dbReference>
<dbReference type="SUPFAM" id="SSF47413">
    <property type="entry name" value="lambda repressor-like DNA-binding domains"/>
    <property type="match status" value="1"/>
</dbReference>
<dbReference type="Pfam" id="PF13443">
    <property type="entry name" value="HTH_26"/>
    <property type="match status" value="1"/>
</dbReference>
<accession>S4NSM7</accession>
<proteinExistence type="predicted"/>
<evidence type="ECO:0000259" key="1">
    <source>
        <dbReference type="PROSITE" id="PS50943"/>
    </source>
</evidence>
<sequence>MTSKELAEKIGITTVNLSKFKTGKAKGVRFNTLNKLCATLNCQPGDILEYTPDESNEGKGNFPNES</sequence>
<dbReference type="Gene3D" id="1.10.260.40">
    <property type="entry name" value="lambda repressor-like DNA-binding domains"/>
    <property type="match status" value="1"/>
</dbReference>
<dbReference type="PANTHER" id="PTHR37301:SF1">
    <property type="entry name" value="DNA-BINDING PROTEIN"/>
    <property type="match status" value="1"/>
</dbReference>
<dbReference type="GO" id="GO:0003677">
    <property type="term" value="F:DNA binding"/>
    <property type="evidence" value="ECO:0007669"/>
    <property type="project" value="UniProtKB-KW"/>
</dbReference>
<dbReference type="InterPro" id="IPR001387">
    <property type="entry name" value="Cro/C1-type_HTH"/>
</dbReference>